<dbReference type="Proteomes" id="UP001302652">
    <property type="component" value="Chromosome 1"/>
</dbReference>
<name>A0ABZ0ETB7_9BURK</name>
<gene>
    <name evidence="1" type="ORF">RW095_24980</name>
</gene>
<reference evidence="1 2" key="1">
    <citation type="submission" date="2023-10" db="EMBL/GenBank/DDBJ databases">
        <title>Surface-active antibiotics is a multifunctional adaptation for post-fire microbes.</title>
        <authorList>
            <person name="Liu M.D."/>
            <person name="Du Y."/>
            <person name="Koupaei S.K."/>
            <person name="Kim N.R."/>
            <person name="Zhang W."/>
            <person name="Traxler M.F."/>
        </authorList>
    </citation>
    <scope>NUCLEOTIDE SEQUENCE [LARGE SCALE GENOMIC DNA]</scope>
    <source>
        <strain evidence="1 2">F3</strain>
    </source>
</reference>
<dbReference type="EMBL" id="CP136513">
    <property type="protein sequence ID" value="WOD19492.1"/>
    <property type="molecule type" value="Genomic_DNA"/>
</dbReference>
<protein>
    <submittedName>
        <fullName evidence="1">Uncharacterized protein</fullName>
    </submittedName>
</protein>
<accession>A0ABZ0ETB7</accession>
<evidence type="ECO:0000313" key="1">
    <source>
        <dbReference type="EMBL" id="WOD19492.1"/>
    </source>
</evidence>
<organism evidence="1 2">
    <name type="scientific">Paraburkholderia kirstenboschensis</name>
    <dbReference type="NCBI Taxonomy" id="1245436"/>
    <lineage>
        <taxon>Bacteria</taxon>
        <taxon>Pseudomonadati</taxon>
        <taxon>Pseudomonadota</taxon>
        <taxon>Betaproteobacteria</taxon>
        <taxon>Burkholderiales</taxon>
        <taxon>Burkholderiaceae</taxon>
        <taxon>Paraburkholderia</taxon>
    </lineage>
</organism>
<evidence type="ECO:0000313" key="2">
    <source>
        <dbReference type="Proteomes" id="UP001302652"/>
    </source>
</evidence>
<sequence>MGSEASDAGATLVYQQSKFRLYIHASNLGDDMNNNEFAKLFRLTSPYFPRLREVFVAVSAGEDRDRGFLMYFAEFFIFSTNGISASIGQRTYVQQHGSGGGASLLFKLAKTRAIAELAEKTVELLGSKSAPDGLHRCPQW</sequence>
<keyword evidence="2" id="KW-1185">Reference proteome</keyword>
<proteinExistence type="predicted"/>
<dbReference type="RefSeq" id="WP_317021581.1">
    <property type="nucleotide sequence ID" value="NZ_CP136513.1"/>
</dbReference>